<feature type="domain" description="Calcineurin-like phosphoesterase" evidence="2">
    <location>
        <begin position="3"/>
        <end position="192"/>
    </location>
</feature>
<gene>
    <name evidence="3" type="ORF">EKG37_04025</name>
</gene>
<dbReference type="Gene3D" id="3.60.21.10">
    <property type="match status" value="1"/>
</dbReference>
<dbReference type="CDD" id="cd00838">
    <property type="entry name" value="MPP_superfamily"/>
    <property type="match status" value="1"/>
</dbReference>
<dbReference type="InterPro" id="IPR011152">
    <property type="entry name" value="Pesterase_MJ0912"/>
</dbReference>
<dbReference type="OrthoDB" id="9813918at2"/>
<dbReference type="EMBL" id="RXNT01000002">
    <property type="protein sequence ID" value="RTR35808.1"/>
    <property type="molecule type" value="Genomic_DNA"/>
</dbReference>
<keyword evidence="4" id="KW-1185">Reference proteome</keyword>
<protein>
    <submittedName>
        <fullName evidence="3">Metallophosphoesterase</fullName>
    </submittedName>
</protein>
<dbReference type="Proteomes" id="UP000271374">
    <property type="component" value="Unassembled WGS sequence"/>
</dbReference>
<reference evidence="3 4" key="1">
    <citation type="submission" date="2018-12" db="EMBL/GenBank/DDBJ databases">
        <title>Bacillus yapensis draft genome sequence.</title>
        <authorList>
            <person name="Yu L."/>
            <person name="Xu X."/>
            <person name="Tang X."/>
        </authorList>
    </citation>
    <scope>NUCLEOTIDE SEQUENCE [LARGE SCALE GENOMIC DNA]</scope>
    <source>
        <strain evidence="3 4">XXST-01</strain>
    </source>
</reference>
<comment type="similarity">
    <text evidence="1">Belongs to the metallophosphoesterase superfamily. YfcE family.</text>
</comment>
<dbReference type="RefSeq" id="WP_126406570.1">
    <property type="nucleotide sequence ID" value="NZ_RXNT01000002.1"/>
</dbReference>
<proteinExistence type="inferred from homology"/>
<dbReference type="Pfam" id="PF12850">
    <property type="entry name" value="Metallophos_2"/>
    <property type="match status" value="1"/>
</dbReference>
<dbReference type="AlphaFoldDB" id="A0A431WKB3"/>
<evidence type="ECO:0000313" key="4">
    <source>
        <dbReference type="Proteomes" id="UP000271374"/>
    </source>
</evidence>
<dbReference type="GO" id="GO:0016791">
    <property type="term" value="F:phosphatase activity"/>
    <property type="evidence" value="ECO:0007669"/>
    <property type="project" value="TreeGrafter"/>
</dbReference>
<comment type="caution">
    <text evidence="3">The sequence shown here is derived from an EMBL/GenBank/DDBJ whole genome shotgun (WGS) entry which is preliminary data.</text>
</comment>
<evidence type="ECO:0000313" key="3">
    <source>
        <dbReference type="EMBL" id="RTR35808.1"/>
    </source>
</evidence>
<sequence length="247" mass="28229">MTKIAIISDIHGNKTALEAVLEDIKQREIDRIFCLGDLIGKGPQGSACIELIQKNCEKVIRGNWDVFIQTPSESEFIQWFQERLSVEDYQYLASLPFHIDIELNGQLIRFFHASPRSEFERILPSPIHPIEKRLSMFEHSEETGFHENTPDIVFYGDIHATFLETFDNGILCNVGSVGNSLDLTAASYAILDGTQPNNAIQFVRVDYDRELELQIAKEMGLPALDKYYDEIMLAKYRGAPKNREEDK</sequence>
<evidence type="ECO:0000256" key="1">
    <source>
        <dbReference type="ARBA" id="ARBA00008950"/>
    </source>
</evidence>
<name>A0A431WKB3_9BACI</name>
<evidence type="ECO:0000259" key="2">
    <source>
        <dbReference type="Pfam" id="PF12850"/>
    </source>
</evidence>
<dbReference type="InterPro" id="IPR050126">
    <property type="entry name" value="Ap4A_hydrolase"/>
</dbReference>
<dbReference type="PANTHER" id="PTHR42850:SF2">
    <property type="entry name" value="BLL5683 PROTEIN"/>
    <property type="match status" value="1"/>
</dbReference>
<dbReference type="InterPro" id="IPR029052">
    <property type="entry name" value="Metallo-depent_PP-like"/>
</dbReference>
<dbReference type="PANTHER" id="PTHR42850">
    <property type="entry name" value="METALLOPHOSPHOESTERASE"/>
    <property type="match status" value="1"/>
</dbReference>
<dbReference type="GO" id="GO:0005737">
    <property type="term" value="C:cytoplasm"/>
    <property type="evidence" value="ECO:0007669"/>
    <property type="project" value="TreeGrafter"/>
</dbReference>
<accession>A0A431WKB3</accession>
<dbReference type="PIRSF" id="PIRSF000883">
    <property type="entry name" value="Pesterase_MJ0912"/>
    <property type="match status" value="1"/>
</dbReference>
<dbReference type="InterPro" id="IPR024654">
    <property type="entry name" value="Calcineurin-like_PHP_lpxH"/>
</dbReference>
<organism evidence="3 4">
    <name type="scientific">Bacillus yapensis</name>
    <dbReference type="NCBI Taxonomy" id="2492960"/>
    <lineage>
        <taxon>Bacteria</taxon>
        <taxon>Bacillati</taxon>
        <taxon>Bacillota</taxon>
        <taxon>Bacilli</taxon>
        <taxon>Bacillales</taxon>
        <taxon>Bacillaceae</taxon>
        <taxon>Bacillus</taxon>
    </lineage>
</organism>
<dbReference type="SUPFAM" id="SSF56300">
    <property type="entry name" value="Metallo-dependent phosphatases"/>
    <property type="match status" value="1"/>
</dbReference>